<dbReference type="InterPro" id="IPR013767">
    <property type="entry name" value="PAS_fold"/>
</dbReference>
<dbReference type="InterPro" id="IPR005467">
    <property type="entry name" value="His_kinase_dom"/>
</dbReference>
<gene>
    <name evidence="10" type="ORF">DB31_7409</name>
</gene>
<evidence type="ECO:0000259" key="7">
    <source>
        <dbReference type="PROSITE" id="PS50109"/>
    </source>
</evidence>
<dbReference type="AlphaFoldDB" id="A0A085WKF9"/>
<evidence type="ECO:0000259" key="8">
    <source>
        <dbReference type="PROSITE" id="PS50112"/>
    </source>
</evidence>
<feature type="domain" description="PAC" evidence="9">
    <location>
        <begin position="638"/>
        <end position="689"/>
    </location>
</feature>
<dbReference type="SUPFAM" id="SSF55874">
    <property type="entry name" value="ATPase domain of HSP90 chaperone/DNA topoisomerase II/histidine kinase"/>
    <property type="match status" value="1"/>
</dbReference>
<evidence type="ECO:0000259" key="9">
    <source>
        <dbReference type="PROSITE" id="PS50113"/>
    </source>
</evidence>
<dbReference type="Proteomes" id="UP000028725">
    <property type="component" value="Unassembled WGS sequence"/>
</dbReference>
<dbReference type="InterPro" id="IPR000014">
    <property type="entry name" value="PAS"/>
</dbReference>
<evidence type="ECO:0000313" key="11">
    <source>
        <dbReference type="Proteomes" id="UP000028725"/>
    </source>
</evidence>
<name>A0A085WKF9_9BACT</name>
<dbReference type="InterPro" id="IPR003018">
    <property type="entry name" value="GAF"/>
</dbReference>
<protein>
    <recommendedName>
        <fullName evidence="2">histidine kinase</fullName>
        <ecNumber evidence="2">2.7.13.3</ecNumber>
    </recommendedName>
</protein>
<dbReference type="Pfam" id="PF02518">
    <property type="entry name" value="HATPase_c"/>
    <property type="match status" value="1"/>
</dbReference>
<dbReference type="PANTHER" id="PTHR43047:SF72">
    <property type="entry name" value="OSMOSENSING HISTIDINE PROTEIN KINASE SLN1"/>
    <property type="match status" value="1"/>
</dbReference>
<dbReference type="InterPro" id="IPR004358">
    <property type="entry name" value="Sig_transdc_His_kin-like_C"/>
</dbReference>
<keyword evidence="3" id="KW-0597">Phosphoprotein</keyword>
<dbReference type="InterPro" id="IPR036890">
    <property type="entry name" value="HATPase_C_sf"/>
</dbReference>
<dbReference type="Pfam" id="PF00989">
    <property type="entry name" value="PAS"/>
    <property type="match status" value="1"/>
</dbReference>
<dbReference type="GO" id="GO:0000155">
    <property type="term" value="F:phosphorelay sensor kinase activity"/>
    <property type="evidence" value="ECO:0007669"/>
    <property type="project" value="InterPro"/>
</dbReference>
<evidence type="ECO:0000256" key="6">
    <source>
        <dbReference type="SAM" id="MobiDB-lite"/>
    </source>
</evidence>
<dbReference type="InterPro" id="IPR003661">
    <property type="entry name" value="HisK_dim/P_dom"/>
</dbReference>
<dbReference type="InterPro" id="IPR036097">
    <property type="entry name" value="HisK_dim/P_sf"/>
</dbReference>
<comment type="catalytic activity">
    <reaction evidence="1">
        <text>ATP + protein L-histidine = ADP + protein N-phospho-L-histidine.</text>
        <dbReference type="EC" id="2.7.13.3"/>
    </reaction>
</comment>
<dbReference type="SMART" id="SM00065">
    <property type="entry name" value="GAF"/>
    <property type="match status" value="4"/>
</dbReference>
<dbReference type="InterPro" id="IPR000700">
    <property type="entry name" value="PAS-assoc_C"/>
</dbReference>
<dbReference type="NCBIfam" id="TIGR00229">
    <property type="entry name" value="sensory_box"/>
    <property type="match status" value="1"/>
</dbReference>
<dbReference type="Pfam" id="PF13492">
    <property type="entry name" value="GAF_3"/>
    <property type="match status" value="1"/>
</dbReference>
<comment type="caution">
    <text evidence="10">The sequence shown here is derived from an EMBL/GenBank/DDBJ whole genome shotgun (WGS) entry which is preliminary data.</text>
</comment>
<evidence type="ECO:0000313" key="10">
    <source>
        <dbReference type="EMBL" id="KFE68172.1"/>
    </source>
</evidence>
<keyword evidence="11" id="KW-1185">Reference proteome</keyword>
<dbReference type="PROSITE" id="PS50112">
    <property type="entry name" value="PAS"/>
    <property type="match status" value="1"/>
</dbReference>
<sequence>MASLGTSQTQHDPGTPLGLEERLSMLADASRALADASLEPPAVLERLCALVVPSLGQACGLRLLSEDGLWLQPVGSAHANPSARELFQTLVSGPQRADEGLSSLVVRKAESLALAALPPEVLKRSVAPSFRTAAERFPFSDLLVVPMRARGRVLGTLAIARGLDVRPFDDTERMLVQEMADRATVALEAARAYEAERKARLDAEVAANRILRMQRATAALSEAVTPADVAGAVMREAMDALGADQGVVTVASEDPSWLEILVSRNLPPLSLDRLARFPSSAPLPTAEAYRTRLPLWMESPDQLAVRYPSSFQRQELLAQAVASLPLLAHGRALGVLSVGFHRPRPFPESERAFLKDLAGQAAQALERARLYTAEQQARTTAQRAAERTTRLQVVTSEFSLALTATRVAEIVVDHGVAAVGARSGGLWLIEPEGTHARLVRTVGYPQEMVERFQRLPLNLSAPLMEALREGRPVWLETPEAATHRDPGLSQRQGATPPPVTPSMACLPLRSEGRTLGALVLNFTEPRRFDSEERAFLELLVHPAAEALARARLQEQQQAAQAALREAHQTLSAVIQASPAAIVLMDPDGTVRMWSAAAERIFGWTEQEALGRPLVAVPPDKQAEFRDNLARVARGEPLMGVETQRQCKDGTRIDVALWASAVRHTSGQMQCVYVITDITERKRAEDAQRFLARAGSELASSLDDEATLERVAHLAVPSWADSCTIHLLEEDELRCVAAAHTGSGPEASLSEPEADAVARILASGQPELRRESTPKPCTSLRVPLVVRGQALGVLSLTTTRRLYDARDLALAQELARQAALAIDNARLYREAQHAVRLREEFLSIASHELKTPISALQLQVQILLSTLDRSPSGPSPERLRRSLDTVDRQVRRQTQLINDLLDVSRISAGRLQLRPEPMELSSLAREVAERFEPELARAGSSLQLQLSSEVAGQWDRLRLDQVVTNLLSNAVKYGRGNPIQLVTSVEDSHVRLSVKDGGIGIAEEDLKRLFNRFERAVSERNYGGFGLGLWIARQIIEAMGGRIQVESQLGVGSTFTVELPRPPA</sequence>
<dbReference type="GO" id="GO:0006355">
    <property type="term" value="P:regulation of DNA-templated transcription"/>
    <property type="evidence" value="ECO:0007669"/>
    <property type="project" value="InterPro"/>
</dbReference>
<evidence type="ECO:0000256" key="5">
    <source>
        <dbReference type="ARBA" id="ARBA00022777"/>
    </source>
</evidence>
<dbReference type="Pfam" id="PF00512">
    <property type="entry name" value="HisKA"/>
    <property type="match status" value="1"/>
</dbReference>
<dbReference type="Gene3D" id="3.30.450.40">
    <property type="match status" value="4"/>
</dbReference>
<dbReference type="PROSITE" id="PS50109">
    <property type="entry name" value="HIS_KIN"/>
    <property type="match status" value="1"/>
</dbReference>
<evidence type="ECO:0000256" key="1">
    <source>
        <dbReference type="ARBA" id="ARBA00000085"/>
    </source>
</evidence>
<dbReference type="SMART" id="SM00387">
    <property type="entry name" value="HATPase_c"/>
    <property type="match status" value="1"/>
</dbReference>
<dbReference type="EMBL" id="JMCB01000006">
    <property type="protein sequence ID" value="KFE68172.1"/>
    <property type="molecule type" value="Genomic_DNA"/>
</dbReference>
<accession>A0A085WKF9</accession>
<dbReference type="Gene3D" id="3.30.450.20">
    <property type="entry name" value="PAS domain"/>
    <property type="match status" value="1"/>
</dbReference>
<evidence type="ECO:0000256" key="4">
    <source>
        <dbReference type="ARBA" id="ARBA00022679"/>
    </source>
</evidence>
<dbReference type="STRING" id="394096.DB31_7409"/>
<dbReference type="RefSeq" id="WP_075306032.1">
    <property type="nucleotide sequence ID" value="NZ_JMCB01000006.1"/>
</dbReference>
<proteinExistence type="predicted"/>
<dbReference type="InterPro" id="IPR003594">
    <property type="entry name" value="HATPase_dom"/>
</dbReference>
<dbReference type="PANTHER" id="PTHR43047">
    <property type="entry name" value="TWO-COMPONENT HISTIDINE PROTEIN KINASE"/>
    <property type="match status" value="1"/>
</dbReference>
<evidence type="ECO:0000256" key="3">
    <source>
        <dbReference type="ARBA" id="ARBA00022553"/>
    </source>
</evidence>
<feature type="region of interest" description="Disordered" evidence="6">
    <location>
        <begin position="481"/>
        <end position="500"/>
    </location>
</feature>
<feature type="domain" description="PAS" evidence="8">
    <location>
        <begin position="566"/>
        <end position="635"/>
    </location>
</feature>
<dbReference type="PROSITE" id="PS50113">
    <property type="entry name" value="PAC"/>
    <property type="match status" value="1"/>
</dbReference>
<reference evidence="10 11" key="1">
    <citation type="submission" date="2014-04" db="EMBL/GenBank/DDBJ databases">
        <title>Genome assembly of Hyalangium minutum DSM 14724.</title>
        <authorList>
            <person name="Sharma G."/>
            <person name="Subramanian S."/>
        </authorList>
    </citation>
    <scope>NUCLEOTIDE SEQUENCE [LARGE SCALE GENOMIC DNA]</scope>
    <source>
        <strain evidence="10 11">DSM 14724</strain>
    </source>
</reference>
<keyword evidence="5" id="KW-0418">Kinase</keyword>
<dbReference type="SUPFAM" id="SSF55785">
    <property type="entry name" value="PYP-like sensor domain (PAS domain)"/>
    <property type="match status" value="1"/>
</dbReference>
<feature type="domain" description="Histidine kinase" evidence="7">
    <location>
        <begin position="843"/>
        <end position="1062"/>
    </location>
</feature>
<dbReference type="CDD" id="cd00082">
    <property type="entry name" value="HisKA"/>
    <property type="match status" value="1"/>
</dbReference>
<dbReference type="InterPro" id="IPR035965">
    <property type="entry name" value="PAS-like_dom_sf"/>
</dbReference>
<dbReference type="InterPro" id="IPR029016">
    <property type="entry name" value="GAF-like_dom_sf"/>
</dbReference>
<dbReference type="SMART" id="SM00091">
    <property type="entry name" value="PAS"/>
    <property type="match status" value="1"/>
</dbReference>
<dbReference type="SUPFAM" id="SSF55781">
    <property type="entry name" value="GAF domain-like"/>
    <property type="match status" value="4"/>
</dbReference>
<dbReference type="PATRIC" id="fig|394096.3.peg.3449"/>
<dbReference type="Pfam" id="PF13185">
    <property type="entry name" value="GAF_2"/>
    <property type="match status" value="2"/>
</dbReference>
<dbReference type="PRINTS" id="PR00344">
    <property type="entry name" value="BCTRLSENSOR"/>
</dbReference>
<dbReference type="Gene3D" id="1.10.287.130">
    <property type="match status" value="1"/>
</dbReference>
<dbReference type="SMART" id="SM00388">
    <property type="entry name" value="HisKA"/>
    <property type="match status" value="1"/>
</dbReference>
<dbReference type="CDD" id="cd00130">
    <property type="entry name" value="PAS"/>
    <property type="match status" value="1"/>
</dbReference>
<evidence type="ECO:0000256" key="2">
    <source>
        <dbReference type="ARBA" id="ARBA00012438"/>
    </source>
</evidence>
<dbReference type="GO" id="GO:0005886">
    <property type="term" value="C:plasma membrane"/>
    <property type="evidence" value="ECO:0007669"/>
    <property type="project" value="TreeGrafter"/>
</dbReference>
<dbReference type="Gene3D" id="3.30.565.10">
    <property type="entry name" value="Histidine kinase-like ATPase, C-terminal domain"/>
    <property type="match status" value="1"/>
</dbReference>
<dbReference type="FunFam" id="3.30.565.10:FF:000006">
    <property type="entry name" value="Sensor histidine kinase WalK"/>
    <property type="match status" value="1"/>
</dbReference>
<dbReference type="GO" id="GO:0009927">
    <property type="term" value="F:histidine phosphotransfer kinase activity"/>
    <property type="evidence" value="ECO:0007669"/>
    <property type="project" value="TreeGrafter"/>
</dbReference>
<dbReference type="SUPFAM" id="SSF47384">
    <property type="entry name" value="Homodimeric domain of signal transducing histidine kinase"/>
    <property type="match status" value="1"/>
</dbReference>
<keyword evidence="4" id="KW-0808">Transferase</keyword>
<dbReference type="Pfam" id="PF01590">
    <property type="entry name" value="GAF"/>
    <property type="match status" value="1"/>
</dbReference>
<dbReference type="EC" id="2.7.13.3" evidence="2"/>
<organism evidence="10 11">
    <name type="scientific">Hyalangium minutum</name>
    <dbReference type="NCBI Taxonomy" id="394096"/>
    <lineage>
        <taxon>Bacteria</taxon>
        <taxon>Pseudomonadati</taxon>
        <taxon>Myxococcota</taxon>
        <taxon>Myxococcia</taxon>
        <taxon>Myxococcales</taxon>
        <taxon>Cystobacterineae</taxon>
        <taxon>Archangiaceae</taxon>
        <taxon>Hyalangium</taxon>
    </lineage>
</organism>